<dbReference type="Pfam" id="PF01555">
    <property type="entry name" value="N6_N4_Mtase"/>
    <property type="match status" value="1"/>
</dbReference>
<comment type="similarity">
    <text evidence="3">Belongs to the N(4)/N(6)-methyltransferase family.</text>
</comment>
<organism evidence="5 6">
    <name type="scientific">Ruminobacter amylophilus</name>
    <dbReference type="NCBI Taxonomy" id="867"/>
    <lineage>
        <taxon>Bacteria</taxon>
        <taxon>Pseudomonadati</taxon>
        <taxon>Pseudomonadota</taxon>
        <taxon>Gammaproteobacteria</taxon>
        <taxon>Aeromonadales</taxon>
        <taxon>Succinivibrionaceae</taxon>
        <taxon>Ruminobacter</taxon>
    </lineage>
</organism>
<dbReference type="Gene3D" id="3.90.1530.10">
    <property type="entry name" value="Conserved hypothetical protein from pyrococcus furiosus pfu- 392566-001, ParB domain"/>
    <property type="match status" value="1"/>
</dbReference>
<accession>A0A662ZIR1</accession>
<keyword evidence="6" id="KW-1185">Reference proteome</keyword>
<dbReference type="SMART" id="SM00470">
    <property type="entry name" value="ParB"/>
    <property type="match status" value="1"/>
</dbReference>
<dbReference type="Gene3D" id="3.40.50.150">
    <property type="entry name" value="Vaccinia Virus protein VP39"/>
    <property type="match status" value="1"/>
</dbReference>
<keyword evidence="2" id="KW-0808">Transferase</keyword>
<dbReference type="RefSeq" id="WP_245730068.1">
    <property type="nucleotide sequence ID" value="NZ_FOXF01000018.1"/>
</dbReference>
<evidence type="ECO:0000313" key="5">
    <source>
        <dbReference type="EMBL" id="SFP37584.1"/>
    </source>
</evidence>
<gene>
    <name evidence="5" type="ORF">SAMN02910344_01228</name>
</gene>
<proteinExistence type="inferred from homology"/>
<name>A0A662ZIR1_9GAMM</name>
<dbReference type="Proteomes" id="UP000243745">
    <property type="component" value="Unassembled WGS sequence"/>
</dbReference>
<evidence type="ECO:0000259" key="4">
    <source>
        <dbReference type="SMART" id="SM00470"/>
    </source>
</evidence>
<keyword evidence="1 5" id="KW-0489">Methyltransferase</keyword>
<reference evidence="5 6" key="1">
    <citation type="submission" date="2016-10" db="EMBL/GenBank/DDBJ databases">
        <authorList>
            <person name="Varghese N."/>
            <person name="Submissions S."/>
        </authorList>
    </citation>
    <scope>NUCLEOTIDE SEQUENCE [LARGE SCALE GENOMIC DNA]</scope>
    <source>
        <strain evidence="5 6">DSM 1361</strain>
    </source>
</reference>
<dbReference type="PIRSF" id="PIRSF036758">
    <property type="entry name" value="Aden_M_ParB"/>
    <property type="match status" value="1"/>
</dbReference>
<dbReference type="EMBL" id="FOXF01000018">
    <property type="protein sequence ID" value="SFP37584.1"/>
    <property type="molecule type" value="Genomic_DNA"/>
</dbReference>
<dbReference type="GO" id="GO:0008170">
    <property type="term" value="F:N-methyltransferase activity"/>
    <property type="evidence" value="ECO:0007669"/>
    <property type="project" value="InterPro"/>
</dbReference>
<dbReference type="GO" id="GO:0003677">
    <property type="term" value="F:DNA binding"/>
    <property type="evidence" value="ECO:0007669"/>
    <property type="project" value="InterPro"/>
</dbReference>
<evidence type="ECO:0000256" key="3">
    <source>
        <dbReference type="RuleBase" id="RU362026"/>
    </source>
</evidence>
<dbReference type="PRINTS" id="PR00508">
    <property type="entry name" value="S21N4MTFRASE"/>
</dbReference>
<protein>
    <recommendedName>
        <fullName evidence="3">Methyltransferase</fullName>
        <ecNumber evidence="3">2.1.1.-</ecNumber>
    </recommendedName>
</protein>
<evidence type="ECO:0000313" key="6">
    <source>
        <dbReference type="Proteomes" id="UP000243745"/>
    </source>
</evidence>
<dbReference type="InterPro" id="IPR015840">
    <property type="entry name" value="DNA_MeTrfase_ParB"/>
</dbReference>
<feature type="domain" description="ParB-like N-terminal" evidence="4">
    <location>
        <begin position="8"/>
        <end position="94"/>
    </location>
</feature>
<dbReference type="InterPro" id="IPR001091">
    <property type="entry name" value="RM_Methyltransferase"/>
</dbReference>
<dbReference type="InterPro" id="IPR002941">
    <property type="entry name" value="DNA_methylase_N4/N6"/>
</dbReference>
<dbReference type="EC" id="2.1.1.-" evidence="3"/>
<dbReference type="AlphaFoldDB" id="A0A662ZIR1"/>
<dbReference type="InterPro" id="IPR029063">
    <property type="entry name" value="SAM-dependent_MTases_sf"/>
</dbReference>
<dbReference type="SUPFAM" id="SSF110849">
    <property type="entry name" value="ParB/Sulfiredoxin"/>
    <property type="match status" value="1"/>
</dbReference>
<evidence type="ECO:0000256" key="1">
    <source>
        <dbReference type="ARBA" id="ARBA00022603"/>
    </source>
</evidence>
<dbReference type="CDD" id="cd16403">
    <property type="entry name" value="ParB_N_like_MT"/>
    <property type="match status" value="1"/>
</dbReference>
<evidence type="ECO:0000256" key="2">
    <source>
        <dbReference type="ARBA" id="ARBA00022679"/>
    </source>
</evidence>
<dbReference type="InterPro" id="IPR036086">
    <property type="entry name" value="ParB/Sulfiredoxin_sf"/>
</dbReference>
<dbReference type="Pfam" id="PF02195">
    <property type="entry name" value="ParB_N"/>
    <property type="match status" value="1"/>
</dbReference>
<dbReference type="GO" id="GO:0032259">
    <property type="term" value="P:methylation"/>
    <property type="evidence" value="ECO:0007669"/>
    <property type="project" value="UniProtKB-KW"/>
</dbReference>
<dbReference type="InterPro" id="IPR003115">
    <property type="entry name" value="ParB_N"/>
</dbReference>
<dbReference type="SUPFAM" id="SSF53335">
    <property type="entry name" value="S-adenosyl-L-methionine-dependent methyltransferases"/>
    <property type="match status" value="1"/>
</dbReference>
<sequence>MKTTTEFQLVSTDKLIPYVNNARTHSPEQIMKLRSSLREFGFVNPVIIDRDFNVLAGHGRIQAAKAENIPEVPCVFADHLTEAQKKAYILADNRMALDAGWDEELLAVEMQELQDLGFDLSMTGFSEDELAELFATDAEGEEDDFDVEAELQKPCFSKTGDVWHLGRHTVICGDSTLPETYQNLLGDVKVNLVCTDAPYFVDLQNASGKIRNDNLDDKSAYEFLMKVFANFKNSMARDASFYEFYATSKSRIFYDAFEDAGFKVGAGLIWKKPRFPLSRTDWKYNMEPIIYGWRKDGTHKWYGDQKQTVVFEFDGIRNSKEDGFGHPSSKPVPLIAYLVKLSTQTNGIVLDGFLGSASTLMACEQTERICYGVEIEPKFVDVAVKRYIEFKGGSADDVYVIRDGKKLNYSDVEIPEEQTDGGE</sequence>